<dbReference type="InterPro" id="IPR024726">
    <property type="entry name" value="FhuF_C"/>
</dbReference>
<proteinExistence type="predicted"/>
<dbReference type="Pfam" id="PF11575">
    <property type="entry name" value="FhuF_C"/>
    <property type="match status" value="1"/>
</dbReference>
<dbReference type="EMBL" id="RKKU01000001">
    <property type="protein sequence ID" value="ROZ88552.1"/>
    <property type="molecule type" value="Genomic_DNA"/>
</dbReference>
<comment type="caution">
    <text evidence="3">The sequence shown here is derived from an EMBL/GenBank/DDBJ whole genome shotgun (WGS) entry which is preliminary data.</text>
</comment>
<evidence type="ECO:0000256" key="1">
    <source>
        <dbReference type="SAM" id="MobiDB-lite"/>
    </source>
</evidence>
<dbReference type="Proteomes" id="UP000275199">
    <property type="component" value="Unassembled WGS sequence"/>
</dbReference>
<evidence type="ECO:0000259" key="2">
    <source>
        <dbReference type="Pfam" id="PF11575"/>
    </source>
</evidence>
<evidence type="ECO:0000313" key="3">
    <source>
        <dbReference type="EMBL" id="ROZ88552.1"/>
    </source>
</evidence>
<protein>
    <recommendedName>
        <fullName evidence="2">Ferric siderophore reductase C-terminal domain-containing protein</fullName>
    </recommendedName>
</protein>
<organism evidence="3 4">
    <name type="scientific">Pseudomonas neustonica</name>
    <dbReference type="NCBI Taxonomy" id="2487346"/>
    <lineage>
        <taxon>Bacteria</taxon>
        <taxon>Pseudomonadati</taxon>
        <taxon>Pseudomonadota</taxon>
        <taxon>Gammaproteobacteria</taxon>
        <taxon>Pseudomonadales</taxon>
        <taxon>Pseudomonadaceae</taxon>
        <taxon>Pseudomonas</taxon>
    </lineage>
</organism>
<keyword evidence="4" id="KW-1185">Reference proteome</keyword>
<reference evidence="3 4" key="1">
    <citation type="submission" date="2018-11" db="EMBL/GenBank/DDBJ databases">
        <authorList>
            <person name="Jang G.I."/>
            <person name="Hwang C.Y."/>
        </authorList>
    </citation>
    <scope>NUCLEOTIDE SEQUENCE [LARGE SCALE GENOMIC DNA]</scope>
    <source>
        <strain evidence="3 4">SSM26</strain>
    </source>
</reference>
<gene>
    <name evidence="3" type="ORF">EF096_00925</name>
</gene>
<feature type="region of interest" description="Disordered" evidence="1">
    <location>
        <begin position="1"/>
        <end position="21"/>
    </location>
</feature>
<name>A0ABX9XNB0_9PSED</name>
<feature type="domain" description="Ferric siderophore reductase C-terminal" evidence="2">
    <location>
        <begin position="27"/>
        <end position="48"/>
    </location>
</feature>
<accession>A0ABX9XNB0</accession>
<evidence type="ECO:0000313" key="4">
    <source>
        <dbReference type="Proteomes" id="UP000275199"/>
    </source>
</evidence>
<sequence length="71" mass="7858">MIGRTIRCRPSPPDAQSRASKYSPGVRRTCCFYYRASSPIEYCAACPLLRGKSTSLLTLLHPCYVLDQSSG</sequence>